<accession>A0ABQ1JCE1</accession>
<keyword evidence="1" id="KW-0472">Membrane</keyword>
<evidence type="ECO:0000256" key="1">
    <source>
        <dbReference type="SAM" id="Phobius"/>
    </source>
</evidence>
<keyword evidence="1" id="KW-1133">Transmembrane helix</keyword>
<feature type="transmembrane region" description="Helical" evidence="1">
    <location>
        <begin position="74"/>
        <end position="94"/>
    </location>
</feature>
<evidence type="ECO:0000313" key="3">
    <source>
        <dbReference type="Proteomes" id="UP000617555"/>
    </source>
</evidence>
<proteinExistence type="predicted"/>
<evidence type="ECO:0000313" key="2">
    <source>
        <dbReference type="EMBL" id="GGB62960.1"/>
    </source>
</evidence>
<reference evidence="3" key="1">
    <citation type="journal article" date="2019" name="Int. J. Syst. Evol. Microbiol.">
        <title>The Global Catalogue of Microorganisms (GCM) 10K type strain sequencing project: providing services to taxonomists for standard genome sequencing and annotation.</title>
        <authorList>
            <consortium name="The Broad Institute Genomics Platform"/>
            <consortium name="The Broad Institute Genome Sequencing Center for Infectious Disease"/>
            <person name="Wu L."/>
            <person name="Ma J."/>
        </authorList>
    </citation>
    <scope>NUCLEOTIDE SEQUENCE [LARGE SCALE GENOMIC DNA]</scope>
    <source>
        <strain evidence="3">CGMCC 1.15339</strain>
    </source>
</reference>
<evidence type="ECO:0008006" key="4">
    <source>
        <dbReference type="Google" id="ProtNLM"/>
    </source>
</evidence>
<keyword evidence="1" id="KW-0812">Transmembrane</keyword>
<sequence>MTYFRAALLLSWVLIMSITAYAVVKAGMNWPAIYFGDLFVGHPWRQQFNTDFLIHLLILCSWVFWREESKLKGAIYGFLSIIMGGMFGFIYILIASYKAKGNVSKILLGHHFNK</sequence>
<dbReference type="EMBL" id="BMII01000019">
    <property type="protein sequence ID" value="GGB62960.1"/>
    <property type="molecule type" value="Genomic_DNA"/>
</dbReference>
<dbReference type="RefSeq" id="WP_188739653.1">
    <property type="nucleotide sequence ID" value="NZ_BMII01000019.1"/>
</dbReference>
<organism evidence="2 3">
    <name type="scientific">Shewanella inventionis</name>
    <dbReference type="NCBI Taxonomy" id="1738770"/>
    <lineage>
        <taxon>Bacteria</taxon>
        <taxon>Pseudomonadati</taxon>
        <taxon>Pseudomonadota</taxon>
        <taxon>Gammaproteobacteria</taxon>
        <taxon>Alteromonadales</taxon>
        <taxon>Shewanellaceae</taxon>
        <taxon>Shewanella</taxon>
    </lineage>
</organism>
<protein>
    <recommendedName>
        <fullName evidence="4">DUF1475 domain-containing protein</fullName>
    </recommendedName>
</protein>
<gene>
    <name evidence="2" type="ORF">GCM10011607_24610</name>
</gene>
<name>A0ABQ1JCE1_9GAMM</name>
<keyword evidence="3" id="KW-1185">Reference proteome</keyword>
<feature type="transmembrane region" description="Helical" evidence="1">
    <location>
        <begin position="46"/>
        <end position="65"/>
    </location>
</feature>
<comment type="caution">
    <text evidence="2">The sequence shown here is derived from an EMBL/GenBank/DDBJ whole genome shotgun (WGS) entry which is preliminary data.</text>
</comment>
<dbReference type="Proteomes" id="UP000617555">
    <property type="component" value="Unassembled WGS sequence"/>
</dbReference>